<dbReference type="STRING" id="1423776.FD04_GL000167"/>
<dbReference type="EMBL" id="AZEE01000025">
    <property type="protein sequence ID" value="KRK99017.1"/>
    <property type="molecule type" value="Genomic_DNA"/>
</dbReference>
<protein>
    <submittedName>
        <fullName evidence="1">Uncharacterized protein</fullName>
    </submittedName>
</protein>
<comment type="caution">
    <text evidence="1">The sequence shown here is derived from an EMBL/GenBank/DDBJ whole genome shotgun (WGS) entry which is preliminary data.</text>
</comment>
<organism evidence="1 2">
    <name type="scientific">Secundilactobacillus odoratitofui DSM 19909 = JCM 15043</name>
    <dbReference type="NCBI Taxonomy" id="1423776"/>
    <lineage>
        <taxon>Bacteria</taxon>
        <taxon>Bacillati</taxon>
        <taxon>Bacillota</taxon>
        <taxon>Bacilli</taxon>
        <taxon>Lactobacillales</taxon>
        <taxon>Lactobacillaceae</taxon>
        <taxon>Secundilactobacillus</taxon>
    </lineage>
</organism>
<dbReference type="AlphaFoldDB" id="A0A0R1M1V2"/>
<sequence length="294" mass="32641">MTILTGKTWIYQVLSTSNWIQVGMGSGGGALMLRFLSTGQLKVPTNVRFMPEYSHWQFNETTQLIELLNQNEKVILSLKTPVQERNKTYLLGANNEQARLVNFELIEATFDLANAPQPLVSDEVPHYAAGTQLVIRLSGEAEHAGIETLNIPLTASVQTILLTLYRYLLKHDELSQVAILGEKDQLTNWPFEVLPDDQLMLSDGGIPYIATLNDGTKIEALSVDGRLIIGNRTMLLELLSDCLLRCNQAQITANKVLSNASVATILNQTVYQDFAGRAVIGQRVRKLLKSSETK</sequence>
<accession>A0A0R1M1V2</accession>
<gene>
    <name evidence="1" type="ORF">FD04_GL000167</name>
</gene>
<proteinExistence type="predicted"/>
<name>A0A0R1M1V2_9LACO</name>
<dbReference type="Proteomes" id="UP000051160">
    <property type="component" value="Unassembled WGS sequence"/>
</dbReference>
<evidence type="ECO:0000313" key="2">
    <source>
        <dbReference type="Proteomes" id="UP000051160"/>
    </source>
</evidence>
<evidence type="ECO:0000313" key="1">
    <source>
        <dbReference type="EMBL" id="KRK99017.1"/>
    </source>
</evidence>
<dbReference type="PATRIC" id="fig|1423776.4.peg.165"/>
<keyword evidence="2" id="KW-1185">Reference proteome</keyword>
<reference evidence="1 2" key="1">
    <citation type="journal article" date="2015" name="Genome Announc.">
        <title>Expanding the biotechnology potential of lactobacilli through comparative genomics of 213 strains and associated genera.</title>
        <authorList>
            <person name="Sun Z."/>
            <person name="Harris H.M."/>
            <person name="McCann A."/>
            <person name="Guo C."/>
            <person name="Argimon S."/>
            <person name="Zhang W."/>
            <person name="Yang X."/>
            <person name="Jeffery I.B."/>
            <person name="Cooney J.C."/>
            <person name="Kagawa T.F."/>
            <person name="Liu W."/>
            <person name="Song Y."/>
            <person name="Salvetti E."/>
            <person name="Wrobel A."/>
            <person name="Rasinkangas P."/>
            <person name="Parkhill J."/>
            <person name="Rea M.C."/>
            <person name="O'Sullivan O."/>
            <person name="Ritari J."/>
            <person name="Douillard F.P."/>
            <person name="Paul Ross R."/>
            <person name="Yang R."/>
            <person name="Briner A.E."/>
            <person name="Felis G.E."/>
            <person name="de Vos W.M."/>
            <person name="Barrangou R."/>
            <person name="Klaenhammer T.R."/>
            <person name="Caufield P.W."/>
            <person name="Cui Y."/>
            <person name="Zhang H."/>
            <person name="O'Toole P.W."/>
        </authorList>
    </citation>
    <scope>NUCLEOTIDE SEQUENCE [LARGE SCALE GENOMIC DNA]</scope>
    <source>
        <strain evidence="1 2">DSM 19909</strain>
    </source>
</reference>